<organism evidence="1 2">
    <name type="scientific">Herbaspirillum rubrisubalbicans Os34</name>
    <dbReference type="NCBI Taxonomy" id="1235827"/>
    <lineage>
        <taxon>Bacteria</taxon>
        <taxon>Pseudomonadati</taxon>
        <taxon>Pseudomonadota</taxon>
        <taxon>Betaproteobacteria</taxon>
        <taxon>Burkholderiales</taxon>
        <taxon>Oxalobacteraceae</taxon>
        <taxon>Herbaspirillum</taxon>
    </lineage>
</organism>
<dbReference type="RefSeq" id="WP_017453842.1">
    <property type="nucleotide sequence ID" value="NZ_CP008956.1"/>
</dbReference>
<gene>
    <name evidence="1" type="ORF">C798_05250</name>
</gene>
<proteinExistence type="predicted"/>
<dbReference type="AlphaFoldDB" id="A0A6M3ZQC6"/>
<name>A0A6M3ZQC6_9BURK</name>
<evidence type="ECO:0000313" key="1">
    <source>
        <dbReference type="EMBL" id="QJP99651.1"/>
    </source>
</evidence>
<accession>A0A6M3ZQC6</accession>
<dbReference type="EMBL" id="CP008956">
    <property type="protein sequence ID" value="QJP99651.1"/>
    <property type="molecule type" value="Genomic_DNA"/>
</dbReference>
<sequence>MALNKAVLGRWHNRHVFYAMPASSQALRKMQGRKSIFMGFAGGHSIFCGSRPQVFSPVPD</sequence>
<dbReference type="Proteomes" id="UP000501648">
    <property type="component" value="Chromosome"/>
</dbReference>
<reference evidence="1 2" key="1">
    <citation type="journal article" date="2012" name="J. Bacteriol.">
        <title>Genome sequence of the pathogenic Herbaspirillum seropedicae strain Os34, isolated from rice roots.</title>
        <authorList>
            <person name="Ye W."/>
            <person name="Ye S."/>
            <person name="Liu J."/>
            <person name="Chang S."/>
            <person name="Chen M."/>
            <person name="Zhu B."/>
            <person name="Guo L."/>
            <person name="An Q."/>
        </authorList>
    </citation>
    <scope>NUCLEOTIDE SEQUENCE [LARGE SCALE GENOMIC DNA]</scope>
    <source>
        <strain evidence="1 2">Os34</strain>
    </source>
</reference>
<evidence type="ECO:0000313" key="2">
    <source>
        <dbReference type="Proteomes" id="UP000501648"/>
    </source>
</evidence>
<protein>
    <submittedName>
        <fullName evidence="1">Uncharacterized protein</fullName>
    </submittedName>
</protein>